<keyword evidence="1" id="KW-0233">DNA recombination</keyword>
<name>A0A9Y2L3F5_9RHOB</name>
<dbReference type="PROSITE" id="PS51898">
    <property type="entry name" value="TYR_RECOMBINASE"/>
    <property type="match status" value="1"/>
</dbReference>
<dbReference type="AlphaFoldDB" id="A0A9Y2L3F5"/>
<evidence type="ECO:0000313" key="3">
    <source>
        <dbReference type="EMBL" id="WIY26961.1"/>
    </source>
</evidence>
<dbReference type="InterPro" id="IPR002104">
    <property type="entry name" value="Integrase_catalytic"/>
</dbReference>
<evidence type="ECO:0000256" key="1">
    <source>
        <dbReference type="ARBA" id="ARBA00023172"/>
    </source>
</evidence>
<proteinExistence type="predicted"/>
<accession>A0A9Y2L3F5</accession>
<dbReference type="KEGG" id="ppso:QPJ95_08630"/>
<reference evidence="3 4" key="1">
    <citation type="submission" date="2023-06" db="EMBL/GenBank/DDBJ databases">
        <title>Parasedimentitalea psychrophila sp. nov., a psychrophilic bacterium isolated from deep-sea sediment.</title>
        <authorList>
            <person name="Li A."/>
        </authorList>
    </citation>
    <scope>NUCLEOTIDE SEQUENCE [LARGE SCALE GENOMIC DNA]</scope>
    <source>
        <strain evidence="3 4">QS115</strain>
    </source>
</reference>
<dbReference type="GO" id="GO:0015074">
    <property type="term" value="P:DNA integration"/>
    <property type="evidence" value="ECO:0007669"/>
    <property type="project" value="InterPro"/>
</dbReference>
<organism evidence="3 4">
    <name type="scientific">Parasedimentitalea psychrophila</name>
    <dbReference type="NCBI Taxonomy" id="2997337"/>
    <lineage>
        <taxon>Bacteria</taxon>
        <taxon>Pseudomonadati</taxon>
        <taxon>Pseudomonadota</taxon>
        <taxon>Alphaproteobacteria</taxon>
        <taxon>Rhodobacterales</taxon>
        <taxon>Paracoccaceae</taxon>
        <taxon>Parasedimentitalea</taxon>
    </lineage>
</organism>
<dbReference type="InterPro" id="IPR013762">
    <property type="entry name" value="Integrase-like_cat_sf"/>
</dbReference>
<dbReference type="RefSeq" id="WP_270917403.1">
    <property type="nucleotide sequence ID" value="NZ_CP127247.1"/>
</dbReference>
<dbReference type="InterPro" id="IPR011010">
    <property type="entry name" value="DNA_brk_join_enz"/>
</dbReference>
<dbReference type="EMBL" id="CP127247">
    <property type="protein sequence ID" value="WIY26961.1"/>
    <property type="molecule type" value="Genomic_DNA"/>
</dbReference>
<sequence>MPLEVYSRESKWWVKGRVEYEGLPITGYYRKSTGSSSKQGAVEWIQNETDRQRRRYFLGEEAEQLTMGAAIQMYGSKPNVAKQLYKIVQALGDEFLQQPVSSITGKYLRVLGYALKPNAATDTMWREVVTPIRAAINNAHDLGKCPPIRVKRYSEKDRIDQDTQRGKLSRMERMPADRQWIEQFCEHADIYNAALVRFMFETAARIDQAISLTPDDLDLANRKVFLKAAKGHQAQWVAISQGMMIELANLPPKRPYNRKLGYRMDPRVFGYGSSTGYNPRWKTICKAAGIPYISAHPAGRHGFYTELRVRQGADPVTAAAAGRWKSVSLPDQIYAHVEADESKIREQIRTGRVQSNMSISPNRLKKKGK</sequence>
<dbReference type="SUPFAM" id="SSF56349">
    <property type="entry name" value="DNA breaking-rejoining enzymes"/>
    <property type="match status" value="1"/>
</dbReference>
<evidence type="ECO:0000313" key="4">
    <source>
        <dbReference type="Proteomes" id="UP001238334"/>
    </source>
</evidence>
<dbReference type="Pfam" id="PF00589">
    <property type="entry name" value="Phage_integrase"/>
    <property type="match status" value="1"/>
</dbReference>
<dbReference type="GO" id="GO:0003677">
    <property type="term" value="F:DNA binding"/>
    <property type="evidence" value="ECO:0007669"/>
    <property type="project" value="InterPro"/>
</dbReference>
<dbReference type="Proteomes" id="UP001238334">
    <property type="component" value="Chromosome"/>
</dbReference>
<gene>
    <name evidence="3" type="ORF">QPJ95_08630</name>
</gene>
<feature type="domain" description="Tyr recombinase" evidence="2">
    <location>
        <begin position="169"/>
        <end position="349"/>
    </location>
</feature>
<protein>
    <submittedName>
        <fullName evidence="3">Tyrosine-type recombinase/integrase</fullName>
    </submittedName>
</protein>
<evidence type="ECO:0000259" key="2">
    <source>
        <dbReference type="PROSITE" id="PS51898"/>
    </source>
</evidence>
<dbReference type="Gene3D" id="1.10.443.10">
    <property type="entry name" value="Intergrase catalytic core"/>
    <property type="match status" value="1"/>
</dbReference>
<keyword evidence="4" id="KW-1185">Reference proteome</keyword>
<dbReference type="GO" id="GO:0006310">
    <property type="term" value="P:DNA recombination"/>
    <property type="evidence" value="ECO:0007669"/>
    <property type="project" value="UniProtKB-KW"/>
</dbReference>